<proteinExistence type="predicted"/>
<organism evidence="2 3">
    <name type="scientific">Pseudomonas cannabina</name>
    <dbReference type="NCBI Taxonomy" id="86840"/>
    <lineage>
        <taxon>Bacteria</taxon>
        <taxon>Pseudomonadati</taxon>
        <taxon>Pseudomonadota</taxon>
        <taxon>Gammaproteobacteria</taxon>
        <taxon>Pseudomonadales</taxon>
        <taxon>Pseudomonadaceae</taxon>
        <taxon>Pseudomonas</taxon>
    </lineage>
</organism>
<accession>A0A3M3K3I8</accession>
<feature type="non-terminal residue" evidence="2">
    <location>
        <position position="1"/>
    </location>
</feature>
<sequence>FADRRPWQPHFQHQGHAGTEQGVIIDEQARRARHGLRIPPVKRIPGALLVKMDDGRSRGTPLKSVRGPAWAISLSEQMAFGVKLTDVPGNRLPY</sequence>
<gene>
    <name evidence="2" type="ORF">ALQ64_102391</name>
</gene>
<name>A0A3M3K3I8_PSECA</name>
<evidence type="ECO:0000256" key="1">
    <source>
        <dbReference type="SAM" id="MobiDB-lite"/>
    </source>
</evidence>
<protein>
    <submittedName>
        <fullName evidence="2">Uncharacterized protein</fullName>
    </submittedName>
</protein>
<reference evidence="2 3" key="1">
    <citation type="submission" date="2018-08" db="EMBL/GenBank/DDBJ databases">
        <title>Recombination of ecologically and evolutionarily significant loci maintains genetic cohesion in the Pseudomonas syringae species complex.</title>
        <authorList>
            <person name="Dillon M."/>
            <person name="Thakur S."/>
            <person name="Almeida R.N.D."/>
            <person name="Weir B.S."/>
            <person name="Guttman D.S."/>
        </authorList>
    </citation>
    <scope>NUCLEOTIDE SEQUENCE [LARGE SCALE GENOMIC DNA]</scope>
    <source>
        <strain evidence="2 3">ICMP 2821</strain>
    </source>
</reference>
<dbReference type="AlphaFoldDB" id="A0A3M3K3I8"/>
<feature type="region of interest" description="Disordered" evidence="1">
    <location>
        <begin position="1"/>
        <end position="21"/>
    </location>
</feature>
<comment type="caution">
    <text evidence="2">The sequence shown here is derived from an EMBL/GenBank/DDBJ whole genome shotgun (WGS) entry which is preliminary data.</text>
</comment>
<evidence type="ECO:0000313" key="3">
    <source>
        <dbReference type="Proteomes" id="UP000281372"/>
    </source>
</evidence>
<dbReference type="EMBL" id="RBOW01001004">
    <property type="protein sequence ID" value="RMN17487.1"/>
    <property type="molecule type" value="Genomic_DNA"/>
</dbReference>
<evidence type="ECO:0000313" key="2">
    <source>
        <dbReference type="EMBL" id="RMN17487.1"/>
    </source>
</evidence>
<dbReference type="Proteomes" id="UP000281372">
    <property type="component" value="Unassembled WGS sequence"/>
</dbReference>